<keyword evidence="2" id="KW-0812">Transmembrane</keyword>
<dbReference type="Ensembl" id="ENSOKIT00005001350.1">
    <property type="protein sequence ID" value="ENSOKIP00005001266.1"/>
    <property type="gene ID" value="ENSOKIG00005000655.1"/>
</dbReference>
<dbReference type="InterPro" id="IPR036179">
    <property type="entry name" value="Ig-like_dom_sf"/>
</dbReference>
<feature type="region of interest" description="Disordered" evidence="1">
    <location>
        <begin position="313"/>
        <end position="348"/>
    </location>
</feature>
<dbReference type="SMART" id="SM00409">
    <property type="entry name" value="IG"/>
    <property type="match status" value="2"/>
</dbReference>
<dbReference type="SMART" id="SM00406">
    <property type="entry name" value="IGv"/>
    <property type="match status" value="2"/>
</dbReference>
<dbReference type="Pfam" id="PF07686">
    <property type="entry name" value="V-set"/>
    <property type="match status" value="1"/>
</dbReference>
<keyword evidence="2" id="KW-0472">Membrane</keyword>
<dbReference type="InterPro" id="IPR013106">
    <property type="entry name" value="Ig_V-set"/>
</dbReference>
<dbReference type="Gene3D" id="2.60.40.10">
    <property type="entry name" value="Immunoglobulins"/>
    <property type="match status" value="2"/>
</dbReference>
<protein>
    <submittedName>
        <fullName evidence="4">Junctional adhesion molecule 2b</fullName>
    </submittedName>
</protein>
<dbReference type="InterPro" id="IPR042625">
    <property type="entry name" value="JAM2"/>
</dbReference>
<keyword evidence="5" id="KW-1185">Reference proteome</keyword>
<feature type="region of interest" description="Disordered" evidence="1">
    <location>
        <begin position="392"/>
        <end position="437"/>
    </location>
</feature>
<organism evidence="4 5">
    <name type="scientific">Oncorhynchus kisutch</name>
    <name type="common">Coho salmon</name>
    <name type="synonym">Salmo kisutch</name>
    <dbReference type="NCBI Taxonomy" id="8019"/>
    <lineage>
        <taxon>Eukaryota</taxon>
        <taxon>Metazoa</taxon>
        <taxon>Chordata</taxon>
        <taxon>Craniata</taxon>
        <taxon>Vertebrata</taxon>
        <taxon>Euteleostomi</taxon>
        <taxon>Actinopterygii</taxon>
        <taxon>Neopterygii</taxon>
        <taxon>Teleostei</taxon>
        <taxon>Protacanthopterygii</taxon>
        <taxon>Salmoniformes</taxon>
        <taxon>Salmonidae</taxon>
        <taxon>Salmoninae</taxon>
        <taxon>Oncorhynchus</taxon>
    </lineage>
</organism>
<dbReference type="SMART" id="SM00408">
    <property type="entry name" value="IGc2"/>
    <property type="match status" value="2"/>
</dbReference>
<dbReference type="Pfam" id="PF13927">
    <property type="entry name" value="Ig_3"/>
    <property type="match status" value="1"/>
</dbReference>
<dbReference type="PANTHER" id="PTHR44663">
    <property type="entry name" value="JUNCTIONAL ADHESION MOLECULE B"/>
    <property type="match status" value="1"/>
</dbReference>
<evidence type="ECO:0000313" key="5">
    <source>
        <dbReference type="Proteomes" id="UP000694557"/>
    </source>
</evidence>
<dbReference type="GO" id="GO:0009986">
    <property type="term" value="C:cell surface"/>
    <property type="evidence" value="ECO:0007669"/>
    <property type="project" value="TreeGrafter"/>
</dbReference>
<keyword evidence="2" id="KW-1133">Transmembrane helix</keyword>
<dbReference type="GO" id="GO:0005886">
    <property type="term" value="C:plasma membrane"/>
    <property type="evidence" value="ECO:0007669"/>
    <property type="project" value="TreeGrafter"/>
</dbReference>
<reference evidence="4" key="2">
    <citation type="submission" date="2025-09" db="UniProtKB">
        <authorList>
            <consortium name="Ensembl"/>
        </authorList>
    </citation>
    <scope>IDENTIFICATION</scope>
</reference>
<dbReference type="Proteomes" id="UP000694557">
    <property type="component" value="Unassembled WGS sequence"/>
</dbReference>
<name>A0A8C7CAN6_ONCKI</name>
<dbReference type="GO" id="GO:0070160">
    <property type="term" value="C:tight junction"/>
    <property type="evidence" value="ECO:0007669"/>
    <property type="project" value="TreeGrafter"/>
</dbReference>
<dbReference type="InterPro" id="IPR007110">
    <property type="entry name" value="Ig-like_dom"/>
</dbReference>
<accession>A0A8C7CAN6</accession>
<feature type="domain" description="Ig-like" evidence="3">
    <location>
        <begin position="70"/>
        <end position="173"/>
    </location>
</feature>
<dbReference type="GO" id="GO:0007159">
    <property type="term" value="P:leukocyte cell-cell adhesion"/>
    <property type="evidence" value="ECO:0007669"/>
    <property type="project" value="TreeGrafter"/>
</dbReference>
<evidence type="ECO:0000259" key="3">
    <source>
        <dbReference type="PROSITE" id="PS50835"/>
    </source>
</evidence>
<reference evidence="4" key="1">
    <citation type="submission" date="2025-08" db="UniProtKB">
        <authorList>
            <consortium name="Ensembl"/>
        </authorList>
    </citation>
    <scope>IDENTIFICATION</scope>
</reference>
<dbReference type="AlphaFoldDB" id="A0A8C7CAN6"/>
<dbReference type="InterPro" id="IPR003599">
    <property type="entry name" value="Ig_sub"/>
</dbReference>
<dbReference type="PROSITE" id="PS51257">
    <property type="entry name" value="PROKAR_LIPOPROTEIN"/>
    <property type="match status" value="1"/>
</dbReference>
<gene>
    <name evidence="4" type="primary">LOC109905134</name>
</gene>
<evidence type="ECO:0000256" key="1">
    <source>
        <dbReference type="SAM" id="MobiDB-lite"/>
    </source>
</evidence>
<dbReference type="PROSITE" id="PS50835">
    <property type="entry name" value="IG_LIKE"/>
    <property type="match status" value="2"/>
</dbReference>
<dbReference type="PANTHER" id="PTHR44663:SF1">
    <property type="entry name" value="JUNCTIONAL ADHESION MOLECULE 2 PRECURSOR"/>
    <property type="match status" value="1"/>
</dbReference>
<sequence>MRWSPSGARTWKTSRTSQISGISSVSCGGCSQTLKSISRIFQFTTQSCARTMDSTGILSLTLLLLLSQSPASLSLTVSTNEAKMEVHENTDAVLSCQFKTEKETNPRIEWKKKGKDIHFVYFDGKFTGSFAGRAKIEGATVTLHAVTQKDSGLYRCEVSAPADHTNLGEVNVTLNVLVPPLTPFCEVPSSVLSGAGVELHCKDKLSVPPPTFLWYKDNKALSATHTPDIVYSMDTDTGTLKIKSVSKADSGQYRCEVSNRVGASKSSVAHHMKVIEYPLSMTTLIAGAVGLFLLILICCLDVCLPLTGLLKKGGAGRKQSTSSPHQIPVKKNTHRQGTGGGSPKADLTPAEDMALELNKGRPVLEGIPGGKETSIGSSQDATRFIQVSGSTVFLLEPPAQAPDDADPGEGPSATAHDGDDDEEETISLDSRRHEVSC</sequence>
<dbReference type="GO" id="GO:0098636">
    <property type="term" value="C:protein complex involved in cell adhesion"/>
    <property type="evidence" value="ECO:0007669"/>
    <property type="project" value="TreeGrafter"/>
</dbReference>
<dbReference type="GeneTree" id="ENSGT00940000165208"/>
<evidence type="ECO:0000256" key="2">
    <source>
        <dbReference type="SAM" id="Phobius"/>
    </source>
</evidence>
<feature type="transmembrane region" description="Helical" evidence="2">
    <location>
        <begin position="284"/>
        <end position="310"/>
    </location>
</feature>
<feature type="domain" description="Ig-like" evidence="3">
    <location>
        <begin position="179"/>
        <end position="269"/>
    </location>
</feature>
<dbReference type="SUPFAM" id="SSF48726">
    <property type="entry name" value="Immunoglobulin"/>
    <property type="match status" value="2"/>
</dbReference>
<proteinExistence type="predicted"/>
<dbReference type="InterPro" id="IPR003598">
    <property type="entry name" value="Ig_sub2"/>
</dbReference>
<dbReference type="InterPro" id="IPR013783">
    <property type="entry name" value="Ig-like_fold"/>
</dbReference>
<evidence type="ECO:0000313" key="4">
    <source>
        <dbReference type="Ensembl" id="ENSOKIP00005001266.1"/>
    </source>
</evidence>